<feature type="region of interest" description="Disordered" evidence="2">
    <location>
        <begin position="1"/>
        <end position="26"/>
    </location>
</feature>
<feature type="compositionally biased region" description="Polar residues" evidence="2">
    <location>
        <begin position="1134"/>
        <end position="1143"/>
    </location>
</feature>
<accession>A0A369K5D6</accession>
<keyword evidence="4" id="KW-1185">Reference proteome</keyword>
<evidence type="ECO:0000256" key="2">
    <source>
        <dbReference type="SAM" id="MobiDB-lite"/>
    </source>
</evidence>
<dbReference type="PANTHER" id="PTHR31912:SF34">
    <property type="entry name" value="NOTOCHORD-RELATED PROTEIN"/>
    <property type="match status" value="1"/>
</dbReference>
<sequence>MPHGASLPPRAEDAPTREPSPPNAFDWNVYETFEDTTIPLSAEEESVAKIAQALLDHWEETSIGTNEDEEGEYDAGDEELNEPSVTVDDGGDQASQDAPRKRAKTRDAEMTSKHWFPWPDKILDLFLWLLKVNNVDDVPSVKTLQSVNASLQKMCGIDSIPYDGALGHRYYVNNLAQIIAQEMANPKVRPHLSFYPEDSGTKLSEARQGARWLHEVPDEQLTPMARIGNRDYFIHEPAMLRDERVCMPHRWFTRGGVLFAKCWELVVVSTEHSSAWRVLSSNEFEVAQHEFLKNFPELESDAEMYKIPKPSLIQDMFDRVESVSSPWMLTNPIVGNRWRALAKGSRVVSFAMWMYCDDTSGNVSKKWNEHNSFLFTPAGLPREQSQKEYNIHFLSTSNLAPPLEMMDGVVSQLETAQEHGIWAWDCEFNEPILIIPMVLALLGDNPMQSEFACHIGLRGKLFCRACWVKGTDATQGQSAGGDGDSDKGRGDDDGSEGDEEDHNQGARDPDAESSSGARHAASDGGASVNSDATQGSKMRDRITAFIKPGRQRTKIETTDTLKTYFVEAKTLDTKTKVKKMRTRTGIKDTFQMFHLDKLYDSYKKKRGTAKKQEALDAQIASLPNDPDVLLSPVWRIKEGLDPHHDTPVEILHVILLGFVKYLWRDVVQNQLKKKQDKKDLLETRLSSLNVSGLGISPLAGHTLVQYSGSLTGRDFRAIAQVAPFVIYDLVSPECLATWVALSKLIPLIWQPDIDDVNTHLPLLEKEITNFLLCAARWTNRWFNKPKFHILVHLVDHIRQFGPAILFATEAFESFNAIIRAKSVHSNRHAPSRDIAYGFAQGNRIRHILSHGLFVLQPLRKTPDNQPTSSNPRFSRNVSDWKAAGAGPRSLVSAPNTVTQYLGLGQKATQIQHGICTSDKAPPRLFANTLTGQQLPGSFGESGQRKFRTNVEVQLFNGDCCRVGDHVVARDHQQPNVTFIANVVEIIQQVGSVSDMSRTPDAILVQTATTSRSAVPYGMPAIDLQDEWRLLSMADVICTVNAQHNCAENRCTDSGTQPVYQERQLTEHTRPIIQHSRNPRQLVLNTAQMRDARYLQKFRIASEPLDAEEILEQSVFTEIAIRKAASKVVQKEKQTGGTPRRITSQLPTQPRPQPRPAPRRLDALRGVGATGT</sequence>
<feature type="compositionally biased region" description="Polar residues" evidence="2">
    <location>
        <begin position="527"/>
        <end position="536"/>
    </location>
</feature>
<comment type="caution">
    <text evidence="3">The sequence shown here is derived from an EMBL/GenBank/DDBJ whole genome shotgun (WGS) entry which is preliminary data.</text>
</comment>
<dbReference type="STRING" id="39966.A0A369K5D6"/>
<protein>
    <submittedName>
        <fullName evidence="3">Uncharacterized protein</fullName>
    </submittedName>
</protein>
<evidence type="ECO:0000313" key="3">
    <source>
        <dbReference type="EMBL" id="RDB27987.1"/>
    </source>
</evidence>
<name>A0A369K5D6_HYPMA</name>
<feature type="region of interest" description="Disordered" evidence="2">
    <location>
        <begin position="473"/>
        <end position="547"/>
    </location>
</feature>
<organism evidence="3 4">
    <name type="scientific">Hypsizygus marmoreus</name>
    <name type="common">White beech mushroom</name>
    <name type="synonym">Agaricus marmoreus</name>
    <dbReference type="NCBI Taxonomy" id="39966"/>
    <lineage>
        <taxon>Eukaryota</taxon>
        <taxon>Fungi</taxon>
        <taxon>Dikarya</taxon>
        <taxon>Basidiomycota</taxon>
        <taxon>Agaricomycotina</taxon>
        <taxon>Agaricomycetes</taxon>
        <taxon>Agaricomycetidae</taxon>
        <taxon>Agaricales</taxon>
        <taxon>Tricholomatineae</taxon>
        <taxon>Lyophyllaceae</taxon>
        <taxon>Hypsizygus</taxon>
    </lineage>
</organism>
<dbReference type="AlphaFoldDB" id="A0A369K5D6"/>
<gene>
    <name evidence="3" type="ORF">Hypma_002121</name>
</gene>
<dbReference type="InParanoid" id="A0A369K5D6"/>
<dbReference type="EMBL" id="LUEZ02000013">
    <property type="protein sequence ID" value="RDB27987.1"/>
    <property type="molecule type" value="Genomic_DNA"/>
</dbReference>
<evidence type="ECO:0000256" key="1">
    <source>
        <dbReference type="SAM" id="Coils"/>
    </source>
</evidence>
<dbReference type="PANTHER" id="PTHR31912">
    <property type="entry name" value="IP13529P"/>
    <property type="match status" value="1"/>
</dbReference>
<feature type="compositionally biased region" description="Acidic residues" evidence="2">
    <location>
        <begin position="66"/>
        <end position="81"/>
    </location>
</feature>
<feature type="coiled-coil region" evidence="1">
    <location>
        <begin position="664"/>
        <end position="691"/>
    </location>
</feature>
<keyword evidence="1" id="KW-0175">Coiled coil</keyword>
<feature type="region of interest" description="Disordered" evidence="2">
    <location>
        <begin position="58"/>
        <end position="108"/>
    </location>
</feature>
<reference evidence="3" key="1">
    <citation type="submission" date="2018-04" db="EMBL/GenBank/DDBJ databases">
        <title>Whole genome sequencing of Hypsizygus marmoreus.</title>
        <authorList>
            <person name="Choi I.-G."/>
            <person name="Min B."/>
            <person name="Kim J.-G."/>
            <person name="Kim S."/>
            <person name="Oh Y.-L."/>
            <person name="Kong W.-S."/>
            <person name="Park H."/>
            <person name="Jeong J."/>
            <person name="Song E.-S."/>
        </authorList>
    </citation>
    <scope>NUCLEOTIDE SEQUENCE [LARGE SCALE GENOMIC DNA]</scope>
    <source>
        <strain evidence="3">51987-8</strain>
    </source>
</reference>
<dbReference type="Proteomes" id="UP000076154">
    <property type="component" value="Unassembled WGS sequence"/>
</dbReference>
<proteinExistence type="predicted"/>
<feature type="region of interest" description="Disordered" evidence="2">
    <location>
        <begin position="1127"/>
        <end position="1171"/>
    </location>
</feature>
<evidence type="ECO:0000313" key="4">
    <source>
        <dbReference type="Proteomes" id="UP000076154"/>
    </source>
</evidence>
<dbReference type="OrthoDB" id="2246127at2759"/>